<dbReference type="Proteomes" id="UP001295423">
    <property type="component" value="Unassembled WGS sequence"/>
</dbReference>
<reference evidence="4" key="1">
    <citation type="submission" date="2023-08" db="EMBL/GenBank/DDBJ databases">
        <authorList>
            <person name="Audoor S."/>
            <person name="Bilcke G."/>
        </authorList>
    </citation>
    <scope>NUCLEOTIDE SEQUENCE</scope>
</reference>
<sequence length="330" mass="36218">MKRPTVLPLLLISPILLARGSSSLPISFSPEPSDLTLGHHIKIPETDDSNSQNITQTRTSSIITTTGGTEEHQNAEAVTAAAAAVNTNTNIMEASSSPSFAFPRNLLDFNVTLVGTTRQFLNGNSDDGTTLETTKEILEGFLLGGYLDMTAPILNLTLTQEGRFQLFPGSLIHTFSYSGTLFIDHLESSWNTFKVQQNQAGLLTGKEADVEEQLSNQGIQLLVDDISVASFDQNAVPQNDNDQVPTLDESVTRTPRIKKDPTSTYLAIAISLALVALLIFAYWVRRKSSQIKMRKESELDSRRKRMSEGVEEEEPQMDEDTGSDHTISSK</sequence>
<name>A0AAD2CVK9_9STRA</name>
<keyword evidence="3" id="KW-0732">Signal</keyword>
<organism evidence="4 5">
    <name type="scientific">Cylindrotheca closterium</name>
    <dbReference type="NCBI Taxonomy" id="2856"/>
    <lineage>
        <taxon>Eukaryota</taxon>
        <taxon>Sar</taxon>
        <taxon>Stramenopiles</taxon>
        <taxon>Ochrophyta</taxon>
        <taxon>Bacillariophyta</taxon>
        <taxon>Bacillariophyceae</taxon>
        <taxon>Bacillariophycidae</taxon>
        <taxon>Bacillariales</taxon>
        <taxon>Bacillariaceae</taxon>
        <taxon>Cylindrotheca</taxon>
    </lineage>
</organism>
<proteinExistence type="predicted"/>
<evidence type="ECO:0000256" key="1">
    <source>
        <dbReference type="SAM" id="MobiDB-lite"/>
    </source>
</evidence>
<protein>
    <submittedName>
        <fullName evidence="4">Uncharacterized protein</fullName>
    </submittedName>
</protein>
<keyword evidence="2" id="KW-0472">Membrane</keyword>
<comment type="caution">
    <text evidence="4">The sequence shown here is derived from an EMBL/GenBank/DDBJ whole genome shotgun (WGS) entry which is preliminary data.</text>
</comment>
<evidence type="ECO:0000313" key="5">
    <source>
        <dbReference type="Proteomes" id="UP001295423"/>
    </source>
</evidence>
<feature type="region of interest" description="Disordered" evidence="1">
    <location>
        <begin position="293"/>
        <end position="330"/>
    </location>
</feature>
<dbReference type="EMBL" id="CAKOGP040001113">
    <property type="protein sequence ID" value="CAJ1943217.1"/>
    <property type="molecule type" value="Genomic_DNA"/>
</dbReference>
<evidence type="ECO:0000256" key="2">
    <source>
        <dbReference type="SAM" id="Phobius"/>
    </source>
</evidence>
<keyword evidence="2" id="KW-1133">Transmembrane helix</keyword>
<evidence type="ECO:0000256" key="3">
    <source>
        <dbReference type="SAM" id="SignalP"/>
    </source>
</evidence>
<gene>
    <name evidence="4" type="ORF">CYCCA115_LOCUS8329</name>
</gene>
<keyword evidence="5" id="KW-1185">Reference proteome</keyword>
<feature type="transmembrane region" description="Helical" evidence="2">
    <location>
        <begin position="265"/>
        <end position="284"/>
    </location>
</feature>
<keyword evidence="2" id="KW-0812">Transmembrane</keyword>
<accession>A0AAD2CVK9</accession>
<evidence type="ECO:0000313" key="4">
    <source>
        <dbReference type="EMBL" id="CAJ1943217.1"/>
    </source>
</evidence>
<feature type="signal peptide" evidence="3">
    <location>
        <begin position="1"/>
        <end position="23"/>
    </location>
</feature>
<feature type="chain" id="PRO_5042100752" evidence="3">
    <location>
        <begin position="24"/>
        <end position="330"/>
    </location>
</feature>
<dbReference type="AlphaFoldDB" id="A0AAD2CVK9"/>
<feature type="compositionally biased region" description="Acidic residues" evidence="1">
    <location>
        <begin position="309"/>
        <end position="321"/>
    </location>
</feature>